<sequence>MNIRLNPATLYFNWENKKSRRRHFACLQKCRLKADQTAFHCGLP</sequence>
<gene>
    <name evidence="1" type="ORF">NEIFLAOT_00731</name>
</gene>
<evidence type="ECO:0000313" key="1">
    <source>
        <dbReference type="EMBL" id="EEG34195.1"/>
    </source>
</evidence>
<organism evidence="1 2">
    <name type="scientific">Neisseria flavescens NRL30031/H210</name>
    <dbReference type="NCBI Taxonomy" id="546264"/>
    <lineage>
        <taxon>Bacteria</taxon>
        <taxon>Pseudomonadati</taxon>
        <taxon>Pseudomonadota</taxon>
        <taxon>Betaproteobacteria</taxon>
        <taxon>Neisseriales</taxon>
        <taxon>Neisseriaceae</taxon>
        <taxon>Neisseria</taxon>
    </lineage>
</organism>
<proteinExistence type="predicted"/>
<comment type="caution">
    <text evidence="1">The sequence shown here is derived from an EMBL/GenBank/DDBJ whole genome shotgun (WGS) entry which is preliminary data.</text>
</comment>
<keyword evidence="2" id="KW-1185">Reference proteome</keyword>
<dbReference type="AlphaFoldDB" id="C0ELC6"/>
<evidence type="ECO:0000313" key="2">
    <source>
        <dbReference type="Proteomes" id="UP000004457"/>
    </source>
</evidence>
<name>C0ELC6_NEIFL</name>
<dbReference type="EMBL" id="ACEN01000017">
    <property type="protein sequence ID" value="EEG34195.1"/>
    <property type="molecule type" value="Genomic_DNA"/>
</dbReference>
<dbReference type="Proteomes" id="UP000004457">
    <property type="component" value="Unassembled WGS sequence"/>
</dbReference>
<reference evidence="1 2" key="1">
    <citation type="submission" date="2009-01" db="EMBL/GenBank/DDBJ databases">
        <authorList>
            <person name="Fulton L."/>
            <person name="Clifton S."/>
            <person name="Chinwalla A.T."/>
            <person name="Mitreva M."/>
            <person name="Sodergren E."/>
            <person name="Weinstock G."/>
            <person name="Clifton S."/>
            <person name="Dooling D.J."/>
            <person name="Fulton B."/>
            <person name="Minx P."/>
            <person name="Pepin K.H."/>
            <person name="Johnson M."/>
            <person name="Bhonagiri V."/>
            <person name="Nash W.E."/>
            <person name="Mardis E.R."/>
            <person name="Wilson R.K."/>
        </authorList>
    </citation>
    <scope>NUCLEOTIDE SEQUENCE [LARGE SCALE GENOMIC DNA]</scope>
    <source>
        <strain evidence="1 2">NRL30031/H210</strain>
    </source>
</reference>
<protein>
    <submittedName>
        <fullName evidence="1">Uncharacterized protein</fullName>
    </submittedName>
</protein>
<accession>C0ELC6</accession>